<dbReference type="Proteomes" id="UP000316213">
    <property type="component" value="Unassembled WGS sequence"/>
</dbReference>
<organism evidence="2 3">
    <name type="scientific">Neorhodopirellula pilleata</name>
    <dbReference type="NCBI Taxonomy" id="2714738"/>
    <lineage>
        <taxon>Bacteria</taxon>
        <taxon>Pseudomonadati</taxon>
        <taxon>Planctomycetota</taxon>
        <taxon>Planctomycetia</taxon>
        <taxon>Pirellulales</taxon>
        <taxon>Pirellulaceae</taxon>
        <taxon>Neorhodopirellula</taxon>
    </lineage>
</organism>
<evidence type="ECO:0000313" key="3">
    <source>
        <dbReference type="Proteomes" id="UP000316213"/>
    </source>
</evidence>
<gene>
    <name evidence="2" type="ORF">Pla100_46290</name>
</gene>
<name>A0A5C5ZZ94_9BACT</name>
<protein>
    <recommendedName>
        <fullName evidence="1">DUF2314 domain-containing protein</fullName>
    </recommendedName>
</protein>
<feature type="domain" description="DUF2314" evidence="1">
    <location>
        <begin position="161"/>
        <end position="280"/>
    </location>
</feature>
<comment type="caution">
    <text evidence="2">The sequence shown here is derived from an EMBL/GenBank/DDBJ whole genome shotgun (WGS) entry which is preliminary data.</text>
</comment>
<accession>A0A5C5ZZ94</accession>
<evidence type="ECO:0000313" key="2">
    <source>
        <dbReference type="EMBL" id="TWT92609.1"/>
    </source>
</evidence>
<dbReference type="InterPro" id="IPR018756">
    <property type="entry name" value="DUF2314"/>
</dbReference>
<dbReference type="EMBL" id="SJPM01000011">
    <property type="protein sequence ID" value="TWT92609.1"/>
    <property type="molecule type" value="Genomic_DNA"/>
</dbReference>
<keyword evidence="3" id="KW-1185">Reference proteome</keyword>
<dbReference type="Pfam" id="PF10077">
    <property type="entry name" value="DUF2314"/>
    <property type="match status" value="1"/>
</dbReference>
<sequence length="284" mass="31476">MVYCLVVKETGTKYRGLAPHKITPMLGVLHRSGGGCIFCLLARRSPPPGDVNRYPTEIKQMNDDADLIPVFMPALGAILIAAEDKKGEPLTNDEALTIRDNAACIMMTLADAARLAESRGYDDLDPENCWYDWQMLRRELDRKPDLDPGARVDMFRASDPAYQECVANARATLDEFRSMMPRFDSHSCLIKTKLDDGESSGFVWLFNATASDSGFTAELFEVPPSVPLLSVGQVFDIADADVVDWMINDDGTLYGGFSLRYHRANLPPDERPAFDAHVGVTNYG</sequence>
<reference evidence="2 3" key="1">
    <citation type="submission" date="2019-02" db="EMBL/GenBank/DDBJ databases">
        <title>Deep-cultivation of Planctomycetes and their phenomic and genomic characterization uncovers novel biology.</title>
        <authorList>
            <person name="Wiegand S."/>
            <person name="Jogler M."/>
            <person name="Boedeker C."/>
            <person name="Pinto D."/>
            <person name="Vollmers J."/>
            <person name="Rivas-Marin E."/>
            <person name="Kohn T."/>
            <person name="Peeters S.H."/>
            <person name="Heuer A."/>
            <person name="Rast P."/>
            <person name="Oberbeckmann S."/>
            <person name="Bunk B."/>
            <person name="Jeske O."/>
            <person name="Meyerdierks A."/>
            <person name="Storesund J.E."/>
            <person name="Kallscheuer N."/>
            <person name="Luecker S."/>
            <person name="Lage O.M."/>
            <person name="Pohl T."/>
            <person name="Merkel B.J."/>
            <person name="Hornburger P."/>
            <person name="Mueller R.-W."/>
            <person name="Bruemmer F."/>
            <person name="Labrenz M."/>
            <person name="Spormann A.M."/>
            <person name="Op Den Camp H."/>
            <person name="Overmann J."/>
            <person name="Amann R."/>
            <person name="Jetten M.S.M."/>
            <person name="Mascher T."/>
            <person name="Medema M.H."/>
            <person name="Devos D.P."/>
            <person name="Kaster A.-K."/>
            <person name="Ovreas L."/>
            <person name="Rohde M."/>
            <person name="Galperin M.Y."/>
            <person name="Jogler C."/>
        </authorList>
    </citation>
    <scope>NUCLEOTIDE SEQUENCE [LARGE SCALE GENOMIC DNA]</scope>
    <source>
        <strain evidence="2 3">Pla100</strain>
    </source>
</reference>
<dbReference type="AlphaFoldDB" id="A0A5C5ZZ94"/>
<proteinExistence type="predicted"/>
<evidence type="ECO:0000259" key="1">
    <source>
        <dbReference type="Pfam" id="PF10077"/>
    </source>
</evidence>